<reference evidence="3" key="2">
    <citation type="submission" date="2020-07" db="EMBL/GenBank/DDBJ databases">
        <authorList>
            <person name="Vera ALvarez R."/>
            <person name="Arias-Moreno D.M."/>
            <person name="Jimenez-Jacinto V."/>
            <person name="Jimenez-Bremont J.F."/>
            <person name="Swaminathan K."/>
            <person name="Moose S.P."/>
            <person name="Guerrero-Gonzalez M.L."/>
            <person name="Marino-Ramirez L."/>
            <person name="Landsman D."/>
            <person name="Rodriguez-Kessler M."/>
            <person name="Delgado-Sanchez P."/>
        </authorList>
    </citation>
    <scope>NUCLEOTIDE SEQUENCE</scope>
    <source>
        <tissue evidence="3">Cladode</tissue>
    </source>
</reference>
<protein>
    <recommendedName>
        <fullName evidence="2">Hemerythrin-like domain-containing protein</fullName>
    </recommendedName>
</protein>
<reference evidence="3" key="1">
    <citation type="journal article" date="2013" name="J. Plant Res.">
        <title>Effect of fungi and light on seed germination of three Opuntia species from semiarid lands of central Mexico.</title>
        <authorList>
            <person name="Delgado-Sanchez P."/>
            <person name="Jimenez-Bremont J.F."/>
            <person name="Guerrero-Gonzalez Mde L."/>
            <person name="Flores J."/>
        </authorList>
    </citation>
    <scope>NUCLEOTIDE SEQUENCE</scope>
    <source>
        <tissue evidence="3">Cladode</tissue>
    </source>
</reference>
<dbReference type="EMBL" id="GISG01283913">
    <property type="protein sequence ID" value="MBA4679591.1"/>
    <property type="molecule type" value="Transcribed_RNA"/>
</dbReference>
<evidence type="ECO:0000259" key="2">
    <source>
        <dbReference type="Pfam" id="PF01814"/>
    </source>
</evidence>
<feature type="domain" description="Hemerythrin-like" evidence="2">
    <location>
        <begin position="191"/>
        <end position="335"/>
    </location>
</feature>
<dbReference type="CDD" id="cd12108">
    <property type="entry name" value="Hr-like"/>
    <property type="match status" value="1"/>
</dbReference>
<dbReference type="AlphaFoldDB" id="A0A7C9B101"/>
<evidence type="ECO:0000256" key="1">
    <source>
        <dbReference type="SAM" id="MobiDB-lite"/>
    </source>
</evidence>
<proteinExistence type="predicted"/>
<name>A0A7C9B101_OPUST</name>
<evidence type="ECO:0000313" key="3">
    <source>
        <dbReference type="EMBL" id="MBA4679591.1"/>
    </source>
</evidence>
<feature type="region of interest" description="Disordered" evidence="1">
    <location>
        <begin position="56"/>
        <end position="76"/>
    </location>
</feature>
<dbReference type="PANTHER" id="PTHR35739">
    <property type="entry name" value="OS01G0861700 PROTEIN"/>
    <property type="match status" value="1"/>
</dbReference>
<dbReference type="Pfam" id="PF01814">
    <property type="entry name" value="Hemerythrin"/>
    <property type="match status" value="1"/>
</dbReference>
<sequence>MLLGPYPLLALASFFLIHYTHSPFKLSSSPLLPPQLSLSLPPIVDLLNSTMGNCLGKPNDDRHYQHQPQQQQQKIKKINPSEIAPADQFSGHQKFSPPSPPPEVRLCGDPANPATYYVRFGLQYKPLSLRFFPSQMPLSLFTIRFEDDDPVSGSSETVLQYIESKLPKPPLLMREKKEWDDTPPFTVVRTAELQHRSMMWHLERVVRWGQDLATRGGAVAVDPSMGTPRMELRKFAKSYGKLLEVLLEHAQMEERVIFPIFNAADRGLCTSVNEEHARDLPIMNGIKEAIKSIGVLDAGTPNHREALYNLSARLEKLQENCKEHFDEEEKNLFPLMEAADLTSGQQRKAVEQSIDVMQATHSHLFRFFMEGLVPHEALEYTDLLINCMNKEKAISKLRILVDERDQTGMILENDSTF</sequence>
<dbReference type="InterPro" id="IPR012312">
    <property type="entry name" value="Hemerythrin-like"/>
</dbReference>
<dbReference type="PANTHER" id="PTHR35739:SF1">
    <property type="entry name" value="OS01G0861700 PROTEIN"/>
    <property type="match status" value="1"/>
</dbReference>
<accession>A0A7C9B101</accession>
<dbReference type="Gene3D" id="1.20.120.520">
    <property type="entry name" value="nmb1532 protein domain like"/>
    <property type="match status" value="1"/>
</dbReference>
<organism evidence="3">
    <name type="scientific">Opuntia streptacantha</name>
    <name type="common">Prickly pear cactus</name>
    <name type="synonym">Opuntia cardona</name>
    <dbReference type="NCBI Taxonomy" id="393608"/>
    <lineage>
        <taxon>Eukaryota</taxon>
        <taxon>Viridiplantae</taxon>
        <taxon>Streptophyta</taxon>
        <taxon>Embryophyta</taxon>
        <taxon>Tracheophyta</taxon>
        <taxon>Spermatophyta</taxon>
        <taxon>Magnoliopsida</taxon>
        <taxon>eudicotyledons</taxon>
        <taxon>Gunneridae</taxon>
        <taxon>Pentapetalae</taxon>
        <taxon>Caryophyllales</taxon>
        <taxon>Cactineae</taxon>
        <taxon>Cactaceae</taxon>
        <taxon>Opuntioideae</taxon>
        <taxon>Opuntia</taxon>
    </lineage>
</organism>